<gene>
    <name evidence="1" type="ORF">DERYTH_LOCUS27015</name>
</gene>
<dbReference type="EMBL" id="CAJVPY010059792">
    <property type="protein sequence ID" value="CAG8820784.1"/>
    <property type="molecule type" value="Genomic_DNA"/>
</dbReference>
<reference evidence="1" key="1">
    <citation type="submission" date="2021-06" db="EMBL/GenBank/DDBJ databases">
        <authorList>
            <person name="Kallberg Y."/>
            <person name="Tangrot J."/>
            <person name="Rosling A."/>
        </authorList>
    </citation>
    <scope>NUCLEOTIDE SEQUENCE</scope>
    <source>
        <strain evidence="1">MA453B</strain>
    </source>
</reference>
<dbReference type="Proteomes" id="UP000789405">
    <property type="component" value="Unassembled WGS sequence"/>
</dbReference>
<accession>A0A9N9PHI8</accession>
<feature type="non-terminal residue" evidence="1">
    <location>
        <position position="1"/>
    </location>
</feature>
<dbReference type="OrthoDB" id="2423445at2759"/>
<dbReference type="AlphaFoldDB" id="A0A9N9PHI8"/>
<comment type="caution">
    <text evidence="1">The sequence shown here is derived from an EMBL/GenBank/DDBJ whole genome shotgun (WGS) entry which is preliminary data.</text>
</comment>
<evidence type="ECO:0000313" key="1">
    <source>
        <dbReference type="EMBL" id="CAG8820784.1"/>
    </source>
</evidence>
<proteinExistence type="predicted"/>
<protein>
    <submittedName>
        <fullName evidence="1">16874_t:CDS:1</fullName>
    </submittedName>
</protein>
<name>A0A9N9PHI8_9GLOM</name>
<sequence length="100" mass="11881">RKTRSDKKDTICKRCGHECSTLQKLREHLKRKNPYKLLQEQKNIASIQIPIKEPIQEDIQEPVQVAIQEPIQKVVKTTSKDTPFKNPNIEWNYQNMKRKL</sequence>
<keyword evidence="2" id="KW-1185">Reference proteome</keyword>
<organism evidence="1 2">
    <name type="scientific">Dentiscutata erythropus</name>
    <dbReference type="NCBI Taxonomy" id="1348616"/>
    <lineage>
        <taxon>Eukaryota</taxon>
        <taxon>Fungi</taxon>
        <taxon>Fungi incertae sedis</taxon>
        <taxon>Mucoromycota</taxon>
        <taxon>Glomeromycotina</taxon>
        <taxon>Glomeromycetes</taxon>
        <taxon>Diversisporales</taxon>
        <taxon>Gigasporaceae</taxon>
        <taxon>Dentiscutata</taxon>
    </lineage>
</organism>
<feature type="non-terminal residue" evidence="1">
    <location>
        <position position="100"/>
    </location>
</feature>
<evidence type="ECO:0000313" key="2">
    <source>
        <dbReference type="Proteomes" id="UP000789405"/>
    </source>
</evidence>